<evidence type="ECO:0000259" key="4">
    <source>
        <dbReference type="Pfam" id="PF09394"/>
    </source>
</evidence>
<dbReference type="InterPro" id="IPR052781">
    <property type="entry name" value="Cys_protease_inhibitor_I42"/>
</dbReference>
<dbReference type="EMBL" id="LS974202">
    <property type="protein sequence ID" value="SSC12779.1"/>
    <property type="molecule type" value="Genomic_DNA"/>
</dbReference>
<keyword evidence="2" id="KW-0789">Thiol protease inhibitor</keyword>
<keyword evidence="1" id="KW-0646">Protease inhibitor</keyword>
<evidence type="ECO:0000256" key="1">
    <source>
        <dbReference type="ARBA" id="ARBA00022690"/>
    </source>
</evidence>
<dbReference type="RefSeq" id="WP_169699019.1">
    <property type="nucleotide sequence ID" value="NZ_LS974202.1"/>
</dbReference>
<keyword evidence="6" id="KW-1185">Reference proteome</keyword>
<evidence type="ECO:0000313" key="5">
    <source>
        <dbReference type="EMBL" id="SSC12779.1"/>
    </source>
</evidence>
<keyword evidence="5" id="KW-0012">Acyltransferase</keyword>
<dbReference type="Gene3D" id="3.40.50.1820">
    <property type="entry name" value="alpha/beta hydrolase"/>
    <property type="match status" value="1"/>
</dbReference>
<evidence type="ECO:0000259" key="3">
    <source>
        <dbReference type="Pfam" id="PF00561"/>
    </source>
</evidence>
<dbReference type="KEGG" id="minf:MESINF_1335"/>
<gene>
    <name evidence="5" type="ORF">MESINF_1335</name>
</gene>
<protein>
    <submittedName>
        <fullName evidence="5">Putative hydrolase or acyltransferase of alpha/beta superfamily</fullName>
    </submittedName>
</protein>
<dbReference type="InterPro" id="IPR000073">
    <property type="entry name" value="AB_hydrolase_1"/>
</dbReference>
<proteinExistence type="predicted"/>
<dbReference type="Pfam" id="PF09394">
    <property type="entry name" value="Inhibitor_I42"/>
    <property type="match status" value="2"/>
</dbReference>
<dbReference type="Pfam" id="PF00561">
    <property type="entry name" value="Abhydrolase_1"/>
    <property type="match status" value="1"/>
</dbReference>
<organism evidence="5 6">
    <name type="scientific">Mesotoga infera</name>
    <dbReference type="NCBI Taxonomy" id="1236046"/>
    <lineage>
        <taxon>Bacteria</taxon>
        <taxon>Thermotogati</taxon>
        <taxon>Thermotogota</taxon>
        <taxon>Thermotogae</taxon>
        <taxon>Kosmotogales</taxon>
        <taxon>Kosmotogaceae</taxon>
        <taxon>Mesotoga</taxon>
    </lineage>
</organism>
<keyword evidence="5" id="KW-0808">Transferase</keyword>
<dbReference type="PANTHER" id="PTHR36530:SF1">
    <property type="entry name" value="AMOEBIASIN-1"/>
    <property type="match status" value="1"/>
</dbReference>
<dbReference type="InterPro" id="IPR036331">
    <property type="entry name" value="Chagasin-like_sf"/>
</dbReference>
<dbReference type="GO" id="GO:0016787">
    <property type="term" value="F:hydrolase activity"/>
    <property type="evidence" value="ECO:0007669"/>
    <property type="project" value="UniProtKB-KW"/>
</dbReference>
<dbReference type="SUPFAM" id="SSF141066">
    <property type="entry name" value="ICP-like"/>
    <property type="match status" value="3"/>
</dbReference>
<name>A0A7Z7LFJ0_9BACT</name>
<feature type="domain" description="Proteinase inhibitor I42 chagasin" evidence="4">
    <location>
        <begin position="423"/>
        <end position="505"/>
    </location>
</feature>
<dbReference type="Gene3D" id="2.60.40.2020">
    <property type="match status" value="2"/>
</dbReference>
<accession>A0A7Z7LFJ0</accession>
<sequence length="613" mass="68289">MYKPSLILFLFIAAATVATTGSIELYGNEIFFRIGEAEGLPVVVIGDGPGISGSYLEDILPGRKTVLYDSAGSGKSSDVGSLDLSLEYYISELSAIVHELELERFHLMGHGFGSLIAVYYALARPAELSSLVLVNPILSIPQLDLLIEEYTLQNDTVPDKLKLLFLNYRGDIESKLKTTVEDINRDIYDQFWGDGPGVTGELRGLDISSGLSDLRMPVLICTGLYNFPGVDKVIDYQKLSPKSEFVTFINSAHFPMLEESEGFNMIIGDFLRRVEAEQESSPEHDLSGRAVDILSGIVSLGEKDNGVDMDLEIGRDFTISLPSSPGTGYSWRLEEFDGSVLRLLSEPFYEEPGTTGGGYQVFQFRVIGPGETDISLSYCSCWNDEPIGTYRVGISVPLLEREVLSIDESDNGKSFSVDLAIPLEVSLNVTTGTGMSWRITSTTSSILRQTKENEYLIPENTPSVGGTIQQRYYFEGINYGTAYIEFSYGRPWEETPPERTFGATITVAEPVHDIYIARDSDNDRHIALKLDQMLILKLKNGSSSDETWYLREELPEQLKLLSDPFIEYFEEVRYSVFYFRTVERGEGVLELSYGSSASPDQSIDTYRITLKIE</sequence>
<dbReference type="Proteomes" id="UP000250796">
    <property type="component" value="Chromosome MESINF"/>
</dbReference>
<dbReference type="GO" id="GO:0016746">
    <property type="term" value="F:acyltransferase activity"/>
    <property type="evidence" value="ECO:0007669"/>
    <property type="project" value="UniProtKB-KW"/>
</dbReference>
<keyword evidence="5" id="KW-0378">Hydrolase</keyword>
<dbReference type="InterPro" id="IPR029058">
    <property type="entry name" value="AB_hydrolase_fold"/>
</dbReference>
<dbReference type="AlphaFoldDB" id="A0A7Z7LFJ0"/>
<dbReference type="PANTHER" id="PTHR36530">
    <property type="entry name" value="INHIBITOR OF CYSTEINE PEPTIDASE"/>
    <property type="match status" value="1"/>
</dbReference>
<dbReference type="SUPFAM" id="SSF53474">
    <property type="entry name" value="alpha/beta-Hydrolases"/>
    <property type="match status" value="1"/>
</dbReference>
<feature type="domain" description="Proteinase inhibitor I42 chagasin" evidence="4">
    <location>
        <begin position="311"/>
        <end position="392"/>
    </location>
</feature>
<reference evidence="5 6" key="1">
    <citation type="submission" date="2017-01" db="EMBL/GenBank/DDBJ databases">
        <authorList>
            <person name="Erauso G."/>
        </authorList>
    </citation>
    <scope>NUCLEOTIDE SEQUENCE [LARGE SCALE GENOMIC DNA]</scope>
    <source>
        <strain evidence="5">MESINF1</strain>
    </source>
</reference>
<evidence type="ECO:0000256" key="2">
    <source>
        <dbReference type="ARBA" id="ARBA00022704"/>
    </source>
</evidence>
<feature type="domain" description="AB hydrolase-1" evidence="3">
    <location>
        <begin position="58"/>
        <end position="146"/>
    </location>
</feature>
<evidence type="ECO:0000313" key="6">
    <source>
        <dbReference type="Proteomes" id="UP000250796"/>
    </source>
</evidence>
<dbReference type="GO" id="GO:0004869">
    <property type="term" value="F:cysteine-type endopeptidase inhibitor activity"/>
    <property type="evidence" value="ECO:0007669"/>
    <property type="project" value="UniProtKB-KW"/>
</dbReference>
<dbReference type="InterPro" id="IPR018990">
    <property type="entry name" value="Prot_inh_I42_chagasin"/>
</dbReference>